<keyword evidence="2" id="KW-0663">Pyridoxal phosphate</keyword>
<evidence type="ECO:0000256" key="2">
    <source>
        <dbReference type="ARBA" id="ARBA00022898"/>
    </source>
</evidence>
<accession>A0ABT7PK52</accession>
<evidence type="ECO:0008006" key="6">
    <source>
        <dbReference type="Google" id="ProtNLM"/>
    </source>
</evidence>
<evidence type="ECO:0000256" key="1">
    <source>
        <dbReference type="ARBA" id="ARBA00001933"/>
    </source>
</evidence>
<comment type="caution">
    <text evidence="4">The sequence shown here is derived from an EMBL/GenBank/DDBJ whole genome shotgun (WGS) entry which is preliminary data.</text>
</comment>
<comment type="similarity">
    <text evidence="3">Belongs to the SelA family.</text>
</comment>
<sequence length="447" mass="48134">MRLPPWAAQAIRNGVADVARKASDPETIKKVRQQATELLRDLPDNASRSFDNASKSIDAIVKTASDTARDAFDQGRATILRWSEREHDIASVCYNASGTLLHRYGSGVPVSDRVLQLGADLLRGDCLNENADRQIADSLTRQLDLHHHRLLVATNLDAAVRSIASLIDRSDQSPREIIIHRAHAVRLPSGIPLPDLFDGHDVKQCGGVDSVVPEDFRCNDHSIIVMADDGKQPLEPIEFPGSSPIRIAVLPTATIDSQFDNVPSVKTLLKSGFDVVITAGGTLTGGPSAGLIAGKTSLLESIESSVLWNFAAAHRSIAAMTLASMTNPSGPLQVLMETGEENLRSRSERMATRLTASEEIATCQIGNAPAVLVDGKRWSLPSRQLRLRHVNKSSETWAAELLDASPALITSVDGEDLLVDLRWIPASSDSVVTEIIAPPSSSSTTLP</sequence>
<comment type="cofactor">
    <cofactor evidence="1">
        <name>pyridoxal 5'-phosphate</name>
        <dbReference type="ChEBI" id="CHEBI:597326"/>
    </cofactor>
</comment>
<dbReference type="PANTHER" id="PTHR32328">
    <property type="entry name" value="L-SERYL-TRNA(SEC) SELENIUM TRANSFERASE"/>
    <property type="match status" value="1"/>
</dbReference>
<dbReference type="EMBL" id="JASZZN010000010">
    <property type="protein sequence ID" value="MDM4016867.1"/>
    <property type="molecule type" value="Genomic_DNA"/>
</dbReference>
<proteinExistence type="inferred from homology"/>
<name>A0ABT7PK52_9BACT</name>
<protein>
    <recommendedName>
        <fullName evidence="6">L-seryl-tRNA(Sec) selenium transferase</fullName>
    </recommendedName>
</protein>
<dbReference type="RefSeq" id="WP_289164461.1">
    <property type="nucleotide sequence ID" value="NZ_JASZZN010000010.1"/>
</dbReference>
<organism evidence="4 5">
    <name type="scientific">Roseiconus lacunae</name>
    <dbReference type="NCBI Taxonomy" id="2605694"/>
    <lineage>
        <taxon>Bacteria</taxon>
        <taxon>Pseudomonadati</taxon>
        <taxon>Planctomycetota</taxon>
        <taxon>Planctomycetia</taxon>
        <taxon>Pirellulales</taxon>
        <taxon>Pirellulaceae</taxon>
        <taxon>Roseiconus</taxon>
    </lineage>
</organism>
<gene>
    <name evidence="4" type="ORF">QTN89_15580</name>
</gene>
<dbReference type="Gene3D" id="3.40.640.10">
    <property type="entry name" value="Type I PLP-dependent aspartate aminotransferase-like (Major domain)"/>
    <property type="match status" value="1"/>
</dbReference>
<evidence type="ECO:0000256" key="3">
    <source>
        <dbReference type="ARBA" id="ARBA00044507"/>
    </source>
</evidence>
<dbReference type="InterPro" id="IPR015421">
    <property type="entry name" value="PyrdxlP-dep_Trfase_major"/>
</dbReference>
<dbReference type="PANTHER" id="PTHR32328:SF0">
    <property type="entry name" value="L-SERYL-TRNA(SEC) SELENIUM TRANSFERASE"/>
    <property type="match status" value="1"/>
</dbReference>
<dbReference type="Pfam" id="PF03841">
    <property type="entry name" value="SelA"/>
    <property type="match status" value="1"/>
</dbReference>
<dbReference type="InterPro" id="IPR018319">
    <property type="entry name" value="SelA-like"/>
</dbReference>
<dbReference type="Gene3D" id="3.90.1150.180">
    <property type="match status" value="1"/>
</dbReference>
<evidence type="ECO:0000313" key="4">
    <source>
        <dbReference type="EMBL" id="MDM4016867.1"/>
    </source>
</evidence>
<reference evidence="4 5" key="1">
    <citation type="submission" date="2023-06" db="EMBL/GenBank/DDBJ databases">
        <title>Roseiconus lacunae JC819 isolated from Gulf of Mannar region, Tamil Nadu.</title>
        <authorList>
            <person name="Pk S."/>
            <person name="Ch S."/>
            <person name="Ch V.R."/>
        </authorList>
    </citation>
    <scope>NUCLEOTIDE SEQUENCE [LARGE SCALE GENOMIC DNA]</scope>
    <source>
        <strain evidence="4 5">JC819</strain>
    </source>
</reference>
<dbReference type="Proteomes" id="UP001239462">
    <property type="component" value="Unassembled WGS sequence"/>
</dbReference>
<evidence type="ECO:0000313" key="5">
    <source>
        <dbReference type="Proteomes" id="UP001239462"/>
    </source>
</evidence>
<keyword evidence="5" id="KW-1185">Reference proteome</keyword>